<gene>
    <name evidence="2" type="ORF">K458DRAFT_202003</name>
</gene>
<dbReference type="AlphaFoldDB" id="A0A6G1J855"/>
<name>A0A6G1J855_9PLEO</name>
<sequence length="182" mass="19098">MYPQLPPSSPQKPSLPPQCSQAINARFTQPEVSTPEAELEAFPNFPPASTNPTTPTPANPTPQRPHHLTHRLSSARPPSPYPTRQGPPSEDGSSPGPSPPRSPSHTQSSGDTQSSGSPGRLLCDDTDTDDPDEESSGDSTSSSSSQNSNPDMDAGRCWACGEKLVRTGLGPSGVECVVCWAP</sequence>
<dbReference type="EMBL" id="MU005576">
    <property type="protein sequence ID" value="KAF2686717.1"/>
    <property type="molecule type" value="Genomic_DNA"/>
</dbReference>
<feature type="compositionally biased region" description="Pro residues" evidence="1">
    <location>
        <begin position="1"/>
        <end position="16"/>
    </location>
</feature>
<evidence type="ECO:0000313" key="3">
    <source>
        <dbReference type="Proteomes" id="UP000799291"/>
    </source>
</evidence>
<feature type="region of interest" description="Disordered" evidence="1">
    <location>
        <begin position="1"/>
        <end position="156"/>
    </location>
</feature>
<evidence type="ECO:0000256" key="1">
    <source>
        <dbReference type="SAM" id="MobiDB-lite"/>
    </source>
</evidence>
<feature type="compositionally biased region" description="Low complexity" evidence="1">
    <location>
        <begin position="103"/>
        <end position="117"/>
    </location>
</feature>
<accession>A0A6G1J855</accession>
<dbReference type="Proteomes" id="UP000799291">
    <property type="component" value="Unassembled WGS sequence"/>
</dbReference>
<feature type="compositionally biased region" description="Low complexity" evidence="1">
    <location>
        <begin position="41"/>
        <end position="53"/>
    </location>
</feature>
<feature type="compositionally biased region" description="Low complexity" evidence="1">
    <location>
        <begin position="86"/>
        <end position="95"/>
    </location>
</feature>
<feature type="compositionally biased region" description="Pro residues" evidence="1">
    <location>
        <begin position="54"/>
        <end position="63"/>
    </location>
</feature>
<evidence type="ECO:0000313" key="2">
    <source>
        <dbReference type="EMBL" id="KAF2686717.1"/>
    </source>
</evidence>
<feature type="compositionally biased region" description="Acidic residues" evidence="1">
    <location>
        <begin position="124"/>
        <end position="136"/>
    </location>
</feature>
<keyword evidence="3" id="KW-1185">Reference proteome</keyword>
<feature type="compositionally biased region" description="Polar residues" evidence="1">
    <location>
        <begin position="22"/>
        <end position="32"/>
    </location>
</feature>
<feature type="compositionally biased region" description="Low complexity" evidence="1">
    <location>
        <begin position="137"/>
        <end position="152"/>
    </location>
</feature>
<proteinExistence type="predicted"/>
<reference evidence="2" key="1">
    <citation type="journal article" date="2020" name="Stud. Mycol.">
        <title>101 Dothideomycetes genomes: a test case for predicting lifestyles and emergence of pathogens.</title>
        <authorList>
            <person name="Haridas S."/>
            <person name="Albert R."/>
            <person name="Binder M."/>
            <person name="Bloem J."/>
            <person name="Labutti K."/>
            <person name="Salamov A."/>
            <person name="Andreopoulos B."/>
            <person name="Baker S."/>
            <person name="Barry K."/>
            <person name="Bills G."/>
            <person name="Bluhm B."/>
            <person name="Cannon C."/>
            <person name="Castanera R."/>
            <person name="Culley D."/>
            <person name="Daum C."/>
            <person name="Ezra D."/>
            <person name="Gonzalez J."/>
            <person name="Henrissat B."/>
            <person name="Kuo A."/>
            <person name="Liang C."/>
            <person name="Lipzen A."/>
            <person name="Lutzoni F."/>
            <person name="Magnuson J."/>
            <person name="Mondo S."/>
            <person name="Nolan M."/>
            <person name="Ohm R."/>
            <person name="Pangilinan J."/>
            <person name="Park H.-J."/>
            <person name="Ramirez L."/>
            <person name="Alfaro M."/>
            <person name="Sun H."/>
            <person name="Tritt A."/>
            <person name="Yoshinaga Y."/>
            <person name="Zwiers L.-H."/>
            <person name="Turgeon B."/>
            <person name="Goodwin S."/>
            <person name="Spatafora J."/>
            <person name="Crous P."/>
            <person name="Grigoriev I."/>
        </authorList>
    </citation>
    <scope>NUCLEOTIDE SEQUENCE</scope>
    <source>
        <strain evidence="2">CBS 122367</strain>
    </source>
</reference>
<organism evidence="2 3">
    <name type="scientific">Lentithecium fluviatile CBS 122367</name>
    <dbReference type="NCBI Taxonomy" id="1168545"/>
    <lineage>
        <taxon>Eukaryota</taxon>
        <taxon>Fungi</taxon>
        <taxon>Dikarya</taxon>
        <taxon>Ascomycota</taxon>
        <taxon>Pezizomycotina</taxon>
        <taxon>Dothideomycetes</taxon>
        <taxon>Pleosporomycetidae</taxon>
        <taxon>Pleosporales</taxon>
        <taxon>Massarineae</taxon>
        <taxon>Lentitheciaceae</taxon>
        <taxon>Lentithecium</taxon>
    </lineage>
</organism>
<protein>
    <submittedName>
        <fullName evidence="2">Uncharacterized protein</fullName>
    </submittedName>
</protein>